<dbReference type="EMBL" id="NPEX01000130">
    <property type="protein sequence ID" value="RAI42734.1"/>
    <property type="molecule type" value="Genomic_DNA"/>
</dbReference>
<keyword evidence="2" id="KW-1185">Reference proteome</keyword>
<proteinExistence type="predicted"/>
<sequence>MVRLSEGRASARVLEDQIDSDHIADERLRETAIVVPCPSEGRPTWGIYDKITTIVVSRLPSERVIPIPEGGP</sequence>
<gene>
    <name evidence="1" type="ORF">CH341_17935</name>
</gene>
<comment type="caution">
    <text evidence="1">The sequence shown here is derived from an EMBL/GenBank/DDBJ whole genome shotgun (WGS) entry which is preliminary data.</text>
</comment>
<evidence type="ECO:0000313" key="2">
    <source>
        <dbReference type="Proteomes" id="UP000249130"/>
    </source>
</evidence>
<dbReference type="AlphaFoldDB" id="A0A327KXG8"/>
<name>A0A327KXG8_9BRAD</name>
<protein>
    <submittedName>
        <fullName evidence="1">Uncharacterized protein</fullName>
    </submittedName>
</protein>
<evidence type="ECO:0000313" key="1">
    <source>
        <dbReference type="EMBL" id="RAI42734.1"/>
    </source>
</evidence>
<dbReference type="Proteomes" id="UP000249130">
    <property type="component" value="Unassembled WGS sequence"/>
</dbReference>
<organism evidence="1 2">
    <name type="scientific">Rhodoplanes roseus</name>
    <dbReference type="NCBI Taxonomy" id="29409"/>
    <lineage>
        <taxon>Bacteria</taxon>
        <taxon>Pseudomonadati</taxon>
        <taxon>Pseudomonadota</taxon>
        <taxon>Alphaproteobacteria</taxon>
        <taxon>Hyphomicrobiales</taxon>
        <taxon>Nitrobacteraceae</taxon>
        <taxon>Rhodoplanes</taxon>
    </lineage>
</organism>
<reference evidence="1 2" key="1">
    <citation type="submission" date="2017-07" db="EMBL/GenBank/DDBJ databases">
        <title>Draft Genome Sequences of Select Purple Nonsulfur Bacteria.</title>
        <authorList>
            <person name="Lasarre B."/>
            <person name="Mckinlay J.B."/>
        </authorList>
    </citation>
    <scope>NUCLEOTIDE SEQUENCE [LARGE SCALE GENOMIC DNA]</scope>
    <source>
        <strain evidence="1 2">DSM 5909</strain>
    </source>
</reference>
<accession>A0A327KXG8</accession>